<dbReference type="Pfam" id="PF08621">
    <property type="entry name" value="RPAP1_N"/>
    <property type="match status" value="1"/>
</dbReference>
<protein>
    <recommendedName>
        <fullName evidence="7">RNA polymerase II-associated protein RBA50</fullName>
    </recommendedName>
</protein>
<dbReference type="InterPro" id="IPR013929">
    <property type="entry name" value="RPAP1_C"/>
</dbReference>
<feature type="region of interest" description="Disordered" evidence="2">
    <location>
        <begin position="13"/>
        <end position="107"/>
    </location>
</feature>
<accession>A0A3N2Q7J9</accession>
<evidence type="ECO:0000313" key="6">
    <source>
        <dbReference type="Proteomes" id="UP000272025"/>
    </source>
</evidence>
<dbReference type="InterPro" id="IPR039913">
    <property type="entry name" value="RPAP1/Rba50"/>
</dbReference>
<dbReference type="AlphaFoldDB" id="A0A3N2Q7J9"/>
<sequence length="431" mass="47154">MYSGVLIGDIVERNTDQVKPPPAFDEHEVSATGFPAHRRRPRVSAFEQQRQVTPGTNASATGGAAARPNSELRSDENAANQDFEAEERRRIDRENRAKLENMTPEEIEKERAELMNGLSPALLERLLRRANIDEKEGHDPFSIPESPAESSQAPISHPPEIKVEAEADLTPPGEREASCTSASEPSPSPAQPTPTSPKPTAETAVQVEDRPPAQPPADLFPISEQPPTGSTHFPAPPALPDLNPSDPDFLDTLHKKFFPTLPADPSKLAWMAPIPTADSPADRDSPYYPGQESLPISALRFDFRGALLPPRLSRTIPVSKGLHHHGKAPEAAGYTIEELAILARSAVPAQRCIAFQTLGRILYRLGKGEWGTGEEDTMARGIWDNIMEGRVLDSLAEAATNERGHRGSQAYAMEALWLLERGGWKTKWSGR</sequence>
<feature type="compositionally biased region" description="Low complexity" evidence="2">
    <location>
        <begin position="53"/>
        <end position="66"/>
    </location>
</feature>
<evidence type="ECO:0008006" key="7">
    <source>
        <dbReference type="Google" id="ProtNLM"/>
    </source>
</evidence>
<dbReference type="OrthoDB" id="348201at2759"/>
<dbReference type="GO" id="GO:0006366">
    <property type="term" value="P:transcription by RNA polymerase II"/>
    <property type="evidence" value="ECO:0007669"/>
    <property type="project" value="InterPro"/>
</dbReference>
<feature type="compositionally biased region" description="Basic and acidic residues" evidence="2">
    <location>
        <begin position="86"/>
        <end position="99"/>
    </location>
</feature>
<comment type="similarity">
    <text evidence="1">Belongs to the RPAP1 family.</text>
</comment>
<evidence type="ECO:0000256" key="2">
    <source>
        <dbReference type="SAM" id="MobiDB-lite"/>
    </source>
</evidence>
<organism evidence="5 6">
    <name type="scientific">Sodiomyces alkalinus (strain CBS 110278 / VKM F-3762 / F11)</name>
    <name type="common">Alkaliphilic filamentous fungus</name>
    <dbReference type="NCBI Taxonomy" id="1314773"/>
    <lineage>
        <taxon>Eukaryota</taxon>
        <taxon>Fungi</taxon>
        <taxon>Dikarya</taxon>
        <taxon>Ascomycota</taxon>
        <taxon>Pezizomycotina</taxon>
        <taxon>Sordariomycetes</taxon>
        <taxon>Hypocreomycetidae</taxon>
        <taxon>Glomerellales</taxon>
        <taxon>Plectosphaerellaceae</taxon>
        <taxon>Sodiomyces</taxon>
    </lineage>
</organism>
<proteinExistence type="inferred from homology"/>
<feature type="compositionally biased region" description="Pro residues" evidence="2">
    <location>
        <begin position="186"/>
        <end position="197"/>
    </location>
</feature>
<evidence type="ECO:0000313" key="5">
    <source>
        <dbReference type="EMBL" id="ROT42751.1"/>
    </source>
</evidence>
<name>A0A3N2Q7J9_SODAK</name>
<keyword evidence="6" id="KW-1185">Reference proteome</keyword>
<dbReference type="Proteomes" id="UP000272025">
    <property type="component" value="Unassembled WGS sequence"/>
</dbReference>
<dbReference type="PANTHER" id="PTHR21483">
    <property type="entry name" value="RNA POLYMERASE II-ASSOCIATED PROTEIN 1"/>
    <property type="match status" value="1"/>
</dbReference>
<dbReference type="RefSeq" id="XP_028470557.1">
    <property type="nucleotide sequence ID" value="XM_028610296.1"/>
</dbReference>
<feature type="region of interest" description="Disordered" evidence="2">
    <location>
        <begin position="136"/>
        <end position="245"/>
    </location>
</feature>
<feature type="domain" description="RPAP1 C-terminal" evidence="3">
    <location>
        <begin position="299"/>
        <end position="365"/>
    </location>
</feature>
<dbReference type="InterPro" id="IPR013930">
    <property type="entry name" value="RPAP1_N"/>
</dbReference>
<dbReference type="STRING" id="1314773.A0A3N2Q7J9"/>
<dbReference type="Pfam" id="PF08620">
    <property type="entry name" value="RPAP1_C"/>
    <property type="match status" value="1"/>
</dbReference>
<dbReference type="PANTHER" id="PTHR21483:SF18">
    <property type="entry name" value="RNA POLYMERASE II-ASSOCIATED PROTEIN 1"/>
    <property type="match status" value="1"/>
</dbReference>
<gene>
    <name evidence="5" type="ORF">SODALDRAFT_326910</name>
</gene>
<feature type="domain" description="RPAP1 N-terminal" evidence="4">
    <location>
        <begin position="89"/>
        <end position="134"/>
    </location>
</feature>
<evidence type="ECO:0000259" key="3">
    <source>
        <dbReference type="Pfam" id="PF08620"/>
    </source>
</evidence>
<evidence type="ECO:0000259" key="4">
    <source>
        <dbReference type="Pfam" id="PF08621"/>
    </source>
</evidence>
<dbReference type="GeneID" id="39578774"/>
<evidence type="ECO:0000256" key="1">
    <source>
        <dbReference type="ARBA" id="ARBA00009953"/>
    </source>
</evidence>
<reference evidence="5 6" key="1">
    <citation type="journal article" date="2018" name="Mol. Ecol.">
        <title>The obligate alkalophilic soda-lake fungus Sodiomyces alkalinus has shifted to a protein diet.</title>
        <authorList>
            <person name="Grum-Grzhimaylo A.A."/>
            <person name="Falkoski D.L."/>
            <person name="van den Heuvel J."/>
            <person name="Valero-Jimenez C.A."/>
            <person name="Min B."/>
            <person name="Choi I.G."/>
            <person name="Lipzen A."/>
            <person name="Daum C.G."/>
            <person name="Aanen D.K."/>
            <person name="Tsang A."/>
            <person name="Henrissat B."/>
            <person name="Bilanenko E.N."/>
            <person name="de Vries R.P."/>
            <person name="van Kan J.A.L."/>
            <person name="Grigoriev I.V."/>
            <person name="Debets A.J.M."/>
        </authorList>
    </citation>
    <scope>NUCLEOTIDE SEQUENCE [LARGE SCALE GENOMIC DNA]</scope>
    <source>
        <strain evidence="5 6">F11</strain>
    </source>
</reference>
<dbReference type="EMBL" id="ML119051">
    <property type="protein sequence ID" value="ROT42751.1"/>
    <property type="molecule type" value="Genomic_DNA"/>
</dbReference>